<evidence type="ECO:0000313" key="6">
    <source>
        <dbReference type="EMBL" id="CAH2297332.1"/>
    </source>
</evidence>
<dbReference type="InterPro" id="IPR051958">
    <property type="entry name" value="Alba-like_NAB"/>
</dbReference>
<evidence type="ECO:0000313" key="7">
    <source>
        <dbReference type="EMBL" id="CAH2297333.1"/>
    </source>
</evidence>
<dbReference type="PANTHER" id="PTHR13516">
    <property type="entry name" value="RIBONUCLEASE P SUBUNIT P25"/>
    <property type="match status" value="1"/>
</dbReference>
<dbReference type="GO" id="GO:0000172">
    <property type="term" value="C:ribonuclease MRP complex"/>
    <property type="evidence" value="ECO:0007669"/>
    <property type="project" value="TreeGrafter"/>
</dbReference>
<feature type="region of interest" description="Disordered" evidence="4">
    <location>
        <begin position="150"/>
        <end position="185"/>
    </location>
</feature>
<reference evidence="7" key="1">
    <citation type="submission" date="2022-03" db="EMBL/GenBank/DDBJ databases">
        <authorList>
            <person name="Alioto T."/>
            <person name="Alioto T."/>
            <person name="Gomez Garrido J."/>
        </authorList>
    </citation>
    <scope>NUCLEOTIDE SEQUENCE</scope>
</reference>
<dbReference type="InterPro" id="IPR002775">
    <property type="entry name" value="DNA/RNA-bd_Alba-like"/>
</dbReference>
<feature type="compositionally biased region" description="Basic residues" evidence="4">
    <location>
        <begin position="154"/>
        <end position="172"/>
    </location>
</feature>
<dbReference type="InterPro" id="IPR036882">
    <property type="entry name" value="Alba-like_dom_sf"/>
</dbReference>
<evidence type="ECO:0000259" key="5">
    <source>
        <dbReference type="Pfam" id="PF01918"/>
    </source>
</evidence>
<evidence type="ECO:0000256" key="3">
    <source>
        <dbReference type="ARBA" id="ARBA00023242"/>
    </source>
</evidence>
<dbReference type="Pfam" id="PF01918">
    <property type="entry name" value="Alba"/>
    <property type="match status" value="1"/>
</dbReference>
<organism evidence="7 8">
    <name type="scientific">Pelobates cultripes</name>
    <name type="common">Western spadefoot toad</name>
    <dbReference type="NCBI Taxonomy" id="61616"/>
    <lineage>
        <taxon>Eukaryota</taxon>
        <taxon>Metazoa</taxon>
        <taxon>Chordata</taxon>
        <taxon>Craniata</taxon>
        <taxon>Vertebrata</taxon>
        <taxon>Euteleostomi</taxon>
        <taxon>Amphibia</taxon>
        <taxon>Batrachia</taxon>
        <taxon>Anura</taxon>
        <taxon>Pelobatoidea</taxon>
        <taxon>Pelobatidae</taxon>
        <taxon>Pelobates</taxon>
    </lineage>
</organism>
<sequence>MENYRKVKVLEKEMKVPIPDLPSDIIEMKVKDGSKIRNIMGFAMGKMEAQNVRQIAFSGSGKGLGKTISCVEIMKRCLQDLHQITKICFRETEEIWEPIVSDVGLDSLTVKRNTPAIFVLLSKDPLNPSEPGYQAPGSYDSLWIQELKEESVGQKRRRPGTGRGALHGRKQPKAPAGRGDTYKKS</sequence>
<dbReference type="PANTHER" id="PTHR13516:SF8">
    <property type="entry name" value="RIBONUCLEASE P PROTEIN SUBUNIT P25-LIKE PROTEIN"/>
    <property type="match status" value="1"/>
</dbReference>
<dbReference type="GO" id="GO:0003723">
    <property type="term" value="F:RNA binding"/>
    <property type="evidence" value="ECO:0007669"/>
    <property type="project" value="TreeGrafter"/>
</dbReference>
<evidence type="ECO:0000256" key="1">
    <source>
        <dbReference type="ARBA" id="ARBA00004123"/>
    </source>
</evidence>
<proteinExistence type="inferred from homology"/>
<dbReference type="SUPFAM" id="SSF82704">
    <property type="entry name" value="AlbA-like"/>
    <property type="match status" value="1"/>
</dbReference>
<dbReference type="AlphaFoldDB" id="A0AAD1SGH1"/>
<dbReference type="EMBL" id="OW240916">
    <property type="protein sequence ID" value="CAH2297332.1"/>
    <property type="molecule type" value="Genomic_DNA"/>
</dbReference>
<dbReference type="EMBL" id="OW240916">
    <property type="protein sequence ID" value="CAH2297333.1"/>
    <property type="molecule type" value="Genomic_DNA"/>
</dbReference>
<dbReference type="Gene3D" id="3.30.110.20">
    <property type="entry name" value="Alba-like domain"/>
    <property type="match status" value="1"/>
</dbReference>
<dbReference type="Proteomes" id="UP001295444">
    <property type="component" value="Chromosome 05"/>
</dbReference>
<name>A0AAD1SGH1_PELCU</name>
<evidence type="ECO:0000256" key="4">
    <source>
        <dbReference type="SAM" id="MobiDB-lite"/>
    </source>
</evidence>
<accession>A0AAD1SGH1</accession>
<protein>
    <submittedName>
        <fullName evidence="7">Ribonuclease P subunit p25</fullName>
    </submittedName>
</protein>
<keyword evidence="3" id="KW-0539">Nucleus</keyword>
<dbReference type="GO" id="GO:0001682">
    <property type="term" value="P:tRNA 5'-leader removal"/>
    <property type="evidence" value="ECO:0007669"/>
    <property type="project" value="TreeGrafter"/>
</dbReference>
<keyword evidence="8" id="KW-1185">Reference proteome</keyword>
<comment type="similarity">
    <text evidence="2">Belongs to the histone-like Alba family.</text>
</comment>
<dbReference type="GO" id="GO:0005634">
    <property type="term" value="C:nucleus"/>
    <property type="evidence" value="ECO:0007669"/>
    <property type="project" value="UniProtKB-SubCell"/>
</dbReference>
<evidence type="ECO:0000313" key="8">
    <source>
        <dbReference type="Proteomes" id="UP001295444"/>
    </source>
</evidence>
<evidence type="ECO:0000256" key="2">
    <source>
        <dbReference type="ARBA" id="ARBA00008018"/>
    </source>
</evidence>
<gene>
    <name evidence="7" type="ORF">PECUL_23A013432</name>
    <name evidence="6" type="ORF">PECUL_23A035798</name>
</gene>
<comment type="subcellular location">
    <subcellularLocation>
        <location evidence="1">Nucleus</location>
    </subcellularLocation>
</comment>
<feature type="domain" description="DNA/RNA-binding protein Alba-like" evidence="5">
    <location>
        <begin position="27"/>
        <end position="89"/>
    </location>
</feature>